<gene>
    <name evidence="1" type="ORF">DA792_17115</name>
</gene>
<dbReference type="AlphaFoldDB" id="A0A2R4M622"/>
<organism evidence="1 2">
    <name type="scientific">Celeribacter baekdonensis</name>
    <dbReference type="NCBI Taxonomy" id="875171"/>
    <lineage>
        <taxon>Bacteria</taxon>
        <taxon>Pseudomonadati</taxon>
        <taxon>Pseudomonadota</taxon>
        <taxon>Alphaproteobacteria</taxon>
        <taxon>Rhodobacterales</taxon>
        <taxon>Roseobacteraceae</taxon>
        <taxon>Celeribacter</taxon>
    </lineage>
</organism>
<name>A0A2R4M622_9RHOB</name>
<dbReference type="KEGG" id="cbak:DA792_17115"/>
<evidence type="ECO:0000313" key="2">
    <source>
        <dbReference type="Proteomes" id="UP000241447"/>
    </source>
</evidence>
<evidence type="ECO:0008006" key="3">
    <source>
        <dbReference type="Google" id="ProtNLM"/>
    </source>
</evidence>
<dbReference type="RefSeq" id="WP_107721422.1">
    <property type="nucleotide sequence ID" value="NZ_CP028475.1"/>
</dbReference>
<proteinExistence type="predicted"/>
<dbReference type="SUPFAM" id="SSF52540">
    <property type="entry name" value="P-loop containing nucleoside triphosphate hydrolases"/>
    <property type="match status" value="1"/>
</dbReference>
<protein>
    <recommendedName>
        <fullName evidence="3">Sulfotransferase family protein</fullName>
    </recommendedName>
</protein>
<reference evidence="1 2" key="1">
    <citation type="submission" date="2018-03" db="EMBL/GenBank/DDBJ databases">
        <title>The Complete Genome of Celeribacter baekdonensis strain LH4, a Thiosulfate-Oxidizing Alphaproteobacterium Isolated from Gulf of Mexico Continental Slope Sediments.</title>
        <authorList>
            <person name="Flood B.E."/>
            <person name="Bailey J.V."/>
            <person name="Leprich D."/>
        </authorList>
    </citation>
    <scope>NUCLEOTIDE SEQUENCE [LARGE SCALE GENOMIC DNA]</scope>
    <source>
        <strain evidence="1 2">LH4</strain>
    </source>
</reference>
<dbReference type="Proteomes" id="UP000241447">
    <property type="component" value="Chromosome"/>
</dbReference>
<dbReference type="InterPro" id="IPR027417">
    <property type="entry name" value="P-loop_NTPase"/>
</dbReference>
<accession>A0A2R4M622</accession>
<dbReference type="EMBL" id="CP028475">
    <property type="protein sequence ID" value="AVW92596.1"/>
    <property type="molecule type" value="Genomic_DNA"/>
</dbReference>
<sequence>MGRIILHIGTHKTGTTSLQKGLSRNREQLEARGIYYPDYDLIGAKSHYAHIGIVNAFSKAHPELSREQAETFFAEVHRRSADYDLTILSAEPFFRHVGFGANGQPRKVPRNGEAYWVARNDYIRDVRDQFVGADVEIVMAVRRQVDYGMSLYQEHVKTSRYSGDFSTFRETFWPRFDYLRQARAWREAFGAFRLLRFEDLVRQKDVLAAFGRAIDANLDDLLPAPFTNAALPPDLVVWKRMMHMAQTSERTLRKQVDTLLSGPLAPLFAALPKRSLYTSFEDMRAFHRQFEDANELLKREFMPPDLQGTPMFSNDLREDYLFGDALHPEFLIHLAAHLSKL</sequence>
<dbReference type="OrthoDB" id="547419at2"/>
<evidence type="ECO:0000313" key="1">
    <source>
        <dbReference type="EMBL" id="AVW92596.1"/>
    </source>
</evidence>
<dbReference type="Gene3D" id="3.40.50.300">
    <property type="entry name" value="P-loop containing nucleotide triphosphate hydrolases"/>
    <property type="match status" value="1"/>
</dbReference>